<proteinExistence type="predicted"/>
<evidence type="ECO:0000313" key="1">
    <source>
        <dbReference type="EMBL" id="ABO93936.1"/>
    </source>
</evidence>
<dbReference type="eggNOG" id="KOG4498">
    <property type="taxonomic scope" value="Eukaryota"/>
</dbReference>
<dbReference type="RefSeq" id="XP_001415644.1">
    <property type="nucleotide sequence ID" value="XM_001415607.1"/>
</dbReference>
<dbReference type="Gramene" id="ABO93936">
    <property type="protein sequence ID" value="ABO93936"/>
    <property type="gene ID" value="OSTLU_29175"/>
</dbReference>
<dbReference type="GeneID" id="4999766"/>
<dbReference type="OrthoDB" id="40334at2759"/>
<dbReference type="InterPro" id="IPR032801">
    <property type="entry name" value="PXL2A/B/C"/>
</dbReference>
<sequence length="200" mass="21552">MTSAASGTTRVNVPSDAPSDALEALRAVEVMRAIDGARVTVPEVVGARGTVVRAVELARDAIPTLDAAGVRLVVVSIGTLERAKDFSRENDFPIELLYADAESATYEALKLRKGAKQTFMEKSTPESILKRWNKDGAKDLLGVLKRWKPWLPPRPDQGYQQGGSFVFRDGVATYVSYDVSTGAHAPLDDIFEAAGVSTSN</sequence>
<evidence type="ECO:0000313" key="2">
    <source>
        <dbReference type="Proteomes" id="UP000001568"/>
    </source>
</evidence>
<keyword evidence="2" id="KW-1185">Reference proteome</keyword>
<reference evidence="1 2" key="1">
    <citation type="journal article" date="2007" name="Proc. Natl. Acad. Sci. U.S.A.">
        <title>The tiny eukaryote Ostreococcus provides genomic insights into the paradox of plankton speciation.</title>
        <authorList>
            <person name="Palenik B."/>
            <person name="Grimwood J."/>
            <person name="Aerts A."/>
            <person name="Rouze P."/>
            <person name="Salamov A."/>
            <person name="Putnam N."/>
            <person name="Dupont C."/>
            <person name="Jorgensen R."/>
            <person name="Derelle E."/>
            <person name="Rombauts S."/>
            <person name="Zhou K."/>
            <person name="Otillar R."/>
            <person name="Merchant S.S."/>
            <person name="Podell S."/>
            <person name="Gaasterland T."/>
            <person name="Napoli C."/>
            <person name="Gendler K."/>
            <person name="Manuell A."/>
            <person name="Tai V."/>
            <person name="Vallon O."/>
            <person name="Piganeau G."/>
            <person name="Jancek S."/>
            <person name="Heijde M."/>
            <person name="Jabbari K."/>
            <person name="Bowler C."/>
            <person name="Lohr M."/>
            <person name="Robbens S."/>
            <person name="Werner G."/>
            <person name="Dubchak I."/>
            <person name="Pazour G.J."/>
            <person name="Ren Q."/>
            <person name="Paulsen I."/>
            <person name="Delwiche C."/>
            <person name="Schmutz J."/>
            <person name="Rokhsar D."/>
            <person name="Van de Peer Y."/>
            <person name="Moreau H."/>
            <person name="Grigoriev I.V."/>
        </authorList>
    </citation>
    <scope>NUCLEOTIDE SEQUENCE [LARGE SCALE GENOMIC DNA]</scope>
    <source>
        <strain evidence="1 2">CCE9901</strain>
    </source>
</reference>
<dbReference type="Pfam" id="PF13911">
    <property type="entry name" value="AhpC-TSA_2"/>
    <property type="match status" value="1"/>
</dbReference>
<dbReference type="PANTHER" id="PTHR28630:SF3">
    <property type="entry name" value="PEROXIREDOXIN-LIKE 2C"/>
    <property type="match status" value="1"/>
</dbReference>
<dbReference type="AlphaFoldDB" id="A4RRX9"/>
<accession>A4RRX9</accession>
<organism evidence="1 2">
    <name type="scientific">Ostreococcus lucimarinus (strain CCE9901)</name>
    <dbReference type="NCBI Taxonomy" id="436017"/>
    <lineage>
        <taxon>Eukaryota</taxon>
        <taxon>Viridiplantae</taxon>
        <taxon>Chlorophyta</taxon>
        <taxon>Mamiellophyceae</taxon>
        <taxon>Mamiellales</taxon>
        <taxon>Bathycoccaceae</taxon>
        <taxon>Ostreococcus</taxon>
    </lineage>
</organism>
<dbReference type="Proteomes" id="UP000001568">
    <property type="component" value="Chromosome 1"/>
</dbReference>
<protein>
    <submittedName>
        <fullName evidence="1">Uncharacterized protein</fullName>
    </submittedName>
</protein>
<dbReference type="EMBL" id="CP000581">
    <property type="protein sequence ID" value="ABO93936.1"/>
    <property type="molecule type" value="Genomic_DNA"/>
</dbReference>
<dbReference type="OMA" id="WEHASEL"/>
<dbReference type="HOGENOM" id="CLU_1356860_0_0_1"/>
<name>A4RRX9_OSTLU</name>
<dbReference type="KEGG" id="olu:OSTLU_29175"/>
<dbReference type="PANTHER" id="PTHR28630">
    <property type="match status" value="1"/>
</dbReference>
<gene>
    <name evidence="1" type="ORF">OSTLU_29175</name>
</gene>